<reference evidence="11 12" key="1">
    <citation type="submission" date="2021-06" db="EMBL/GenBank/DDBJ databases">
        <title>Genome-based taxonomic framework of Microbacterium strains isolated from marine environment, the description of four new species and reclassification of four preexisting species.</title>
        <authorList>
            <person name="Lee S.D."/>
            <person name="Kim S.-M."/>
            <person name="Byeon Y.-S."/>
            <person name="Yang H.L."/>
            <person name="Kim I.S."/>
        </authorList>
    </citation>
    <scope>NUCLEOTIDE SEQUENCE [LARGE SCALE GENOMIC DNA]</scope>
    <source>
        <strain evidence="11 12">SSW1-51</strain>
    </source>
</reference>
<dbReference type="EMBL" id="CP078076">
    <property type="protein sequence ID" value="UPL10968.1"/>
    <property type="molecule type" value="Genomic_DNA"/>
</dbReference>
<evidence type="ECO:0000256" key="2">
    <source>
        <dbReference type="ARBA" id="ARBA00022801"/>
    </source>
</evidence>
<dbReference type="PROSITE" id="PS51195">
    <property type="entry name" value="Q_MOTIF"/>
    <property type="match status" value="1"/>
</dbReference>
<sequence length="755" mass="85209">MPKNKKPKGGRAAANFEPRYGAKKTSFHERHRGAPARDGARDERGTRADAGDRRSTAGYDRRPGSRSPNHRGYRPEETESGAPKRRWTSQERAGRDEARGIRNRAESGRREAPHRRDDRGGQRPTGPGTYRDDRGAGRFDDRRDDRGGQQRQGFRDNDHRDGGRPRFDDRRGDRPRYDRDDRGRSNDRGDRPRYDRDDRARSTDRGDRPRYDRDDRARSTDRRDDRGAGRFDDRRGDRPRYADRGADRPRFDRDERPRRDDRDDRGRSNDRGPSRPERSYDADRARRAFDRDRTQRAFDGERERPRASTGGAYRTERPRREERPSRSDWNAKPKDVFTPGADVVHERLEAQAVQAVEVENVTFADLGLGSNITETLKNLGAETPFPIQAASIPAVLEGRDVLARGRTGSGKTIAFGAPLVERVLQSQAGKRREFGRAPRAIILAPTRELALQIDRTIQPIARSVGLFTTQIYGGVPQGRQVGALKKGVDIVIGTPGRVEDLMNQGKLDLSDCRIAVLDEADHMCELGFVEPVQRILRRTAVGSQKLLFSATLDREVAALVDEFLVDPAVYEVAGEDQESSTIEHRVLVIEHRDKADILTSLVDREGKTLVFARTRAYAEMLAEQFDDAGIPAVSLHGDLNQAKRTRNLEKLTSGRVNVLVATDVAARGIHVDDIDLVVQADAPDEYKTYLHRSGRTGRAGRSGRVVTLITRQRQRRMNELLERAEIEAPFENARLDDDVIEEIAGRQPSTADLTA</sequence>
<evidence type="ECO:0000259" key="8">
    <source>
        <dbReference type="PROSITE" id="PS51192"/>
    </source>
</evidence>
<feature type="domain" description="DEAD-box RNA helicase Q" evidence="10">
    <location>
        <begin position="361"/>
        <end position="389"/>
    </location>
</feature>
<dbReference type="RefSeq" id="WP_247982707.1">
    <property type="nucleotide sequence ID" value="NZ_CP078076.1"/>
</dbReference>
<evidence type="ECO:0000259" key="10">
    <source>
        <dbReference type="PROSITE" id="PS51195"/>
    </source>
</evidence>
<feature type="domain" description="Helicase C-terminal" evidence="9">
    <location>
        <begin position="581"/>
        <end position="741"/>
    </location>
</feature>
<evidence type="ECO:0000256" key="5">
    <source>
        <dbReference type="ARBA" id="ARBA00038437"/>
    </source>
</evidence>
<keyword evidence="1" id="KW-0547">Nucleotide-binding</keyword>
<protein>
    <submittedName>
        <fullName evidence="11">DEAD/DEAH box helicase</fullName>
    </submittedName>
</protein>
<feature type="compositionally biased region" description="Basic and acidic residues" evidence="7">
    <location>
        <begin position="38"/>
        <end position="63"/>
    </location>
</feature>
<dbReference type="Pfam" id="PF00270">
    <property type="entry name" value="DEAD"/>
    <property type="match status" value="1"/>
</dbReference>
<dbReference type="Gene3D" id="3.40.50.300">
    <property type="entry name" value="P-loop containing nucleotide triphosphate hydrolases"/>
    <property type="match status" value="2"/>
</dbReference>
<dbReference type="GO" id="GO:0004386">
    <property type="term" value="F:helicase activity"/>
    <property type="evidence" value="ECO:0007669"/>
    <property type="project" value="UniProtKB-KW"/>
</dbReference>
<feature type="compositionally biased region" description="Basic and acidic residues" evidence="7">
    <location>
        <begin position="130"/>
        <end position="306"/>
    </location>
</feature>
<keyword evidence="2" id="KW-0378">Hydrolase</keyword>
<evidence type="ECO:0000256" key="7">
    <source>
        <dbReference type="SAM" id="MobiDB-lite"/>
    </source>
</evidence>
<feature type="compositionally biased region" description="Basic and acidic residues" evidence="7">
    <location>
        <begin position="88"/>
        <end position="121"/>
    </location>
</feature>
<evidence type="ECO:0000256" key="6">
    <source>
        <dbReference type="PROSITE-ProRule" id="PRU00552"/>
    </source>
</evidence>
<proteinExistence type="inferred from homology"/>
<evidence type="ECO:0000313" key="11">
    <source>
        <dbReference type="EMBL" id="UPL10968.1"/>
    </source>
</evidence>
<feature type="compositionally biased region" description="Basic and acidic residues" evidence="7">
    <location>
        <begin position="314"/>
        <end position="334"/>
    </location>
</feature>
<dbReference type="PANTHER" id="PTHR47959">
    <property type="entry name" value="ATP-DEPENDENT RNA HELICASE RHLE-RELATED"/>
    <property type="match status" value="1"/>
</dbReference>
<dbReference type="InterPro" id="IPR001650">
    <property type="entry name" value="Helicase_C-like"/>
</dbReference>
<keyword evidence="4" id="KW-0067">ATP-binding</keyword>
<dbReference type="InterPro" id="IPR044742">
    <property type="entry name" value="DEAD/DEAH_RhlB"/>
</dbReference>
<dbReference type="CDD" id="cd00268">
    <property type="entry name" value="DEADc"/>
    <property type="match status" value="1"/>
</dbReference>
<dbReference type="PROSITE" id="PS51192">
    <property type="entry name" value="HELICASE_ATP_BIND_1"/>
    <property type="match status" value="1"/>
</dbReference>
<organism evidence="11 12">
    <name type="scientific">Microbacterium sufflavum</name>
    <dbReference type="NCBI Taxonomy" id="2851649"/>
    <lineage>
        <taxon>Bacteria</taxon>
        <taxon>Bacillati</taxon>
        <taxon>Actinomycetota</taxon>
        <taxon>Actinomycetes</taxon>
        <taxon>Micrococcales</taxon>
        <taxon>Microbacteriaceae</taxon>
        <taxon>Microbacterium</taxon>
    </lineage>
</organism>
<dbReference type="InterPro" id="IPR050079">
    <property type="entry name" value="DEAD_box_RNA_helicase"/>
</dbReference>
<dbReference type="SMART" id="SM00490">
    <property type="entry name" value="HELICc"/>
    <property type="match status" value="1"/>
</dbReference>
<accession>A0ABY4IDX5</accession>
<dbReference type="Pfam" id="PF00271">
    <property type="entry name" value="Helicase_C"/>
    <property type="match status" value="1"/>
</dbReference>
<evidence type="ECO:0000256" key="3">
    <source>
        <dbReference type="ARBA" id="ARBA00022806"/>
    </source>
</evidence>
<gene>
    <name evidence="11" type="ORF">KV394_07520</name>
</gene>
<dbReference type="PANTHER" id="PTHR47959:SF13">
    <property type="entry name" value="ATP-DEPENDENT RNA HELICASE RHLE"/>
    <property type="match status" value="1"/>
</dbReference>
<comment type="similarity">
    <text evidence="5">Belongs to the DEAD box helicase family.</text>
</comment>
<dbReference type="PROSITE" id="PS51194">
    <property type="entry name" value="HELICASE_CTER"/>
    <property type="match status" value="1"/>
</dbReference>
<dbReference type="InterPro" id="IPR014014">
    <property type="entry name" value="RNA_helicase_DEAD_Q_motif"/>
</dbReference>
<dbReference type="Proteomes" id="UP000831467">
    <property type="component" value="Chromosome"/>
</dbReference>
<feature type="region of interest" description="Disordered" evidence="7">
    <location>
        <begin position="1"/>
        <end position="334"/>
    </location>
</feature>
<dbReference type="SUPFAM" id="SSF52540">
    <property type="entry name" value="P-loop containing nucleoside triphosphate hydrolases"/>
    <property type="match status" value="1"/>
</dbReference>
<name>A0ABY4IDX5_9MICO</name>
<dbReference type="InterPro" id="IPR011545">
    <property type="entry name" value="DEAD/DEAH_box_helicase_dom"/>
</dbReference>
<dbReference type="CDD" id="cd18787">
    <property type="entry name" value="SF2_C_DEAD"/>
    <property type="match status" value="1"/>
</dbReference>
<feature type="domain" description="Helicase ATP-binding" evidence="8">
    <location>
        <begin position="392"/>
        <end position="570"/>
    </location>
</feature>
<dbReference type="InterPro" id="IPR014001">
    <property type="entry name" value="Helicase_ATP-bd"/>
</dbReference>
<evidence type="ECO:0000256" key="4">
    <source>
        <dbReference type="ARBA" id="ARBA00022840"/>
    </source>
</evidence>
<keyword evidence="3 11" id="KW-0347">Helicase</keyword>
<dbReference type="SMART" id="SM00487">
    <property type="entry name" value="DEXDc"/>
    <property type="match status" value="1"/>
</dbReference>
<evidence type="ECO:0000259" key="9">
    <source>
        <dbReference type="PROSITE" id="PS51194"/>
    </source>
</evidence>
<keyword evidence="12" id="KW-1185">Reference proteome</keyword>
<evidence type="ECO:0000313" key="12">
    <source>
        <dbReference type="Proteomes" id="UP000831467"/>
    </source>
</evidence>
<dbReference type="InterPro" id="IPR027417">
    <property type="entry name" value="P-loop_NTPase"/>
</dbReference>
<feature type="short sequence motif" description="Q motif" evidence="6">
    <location>
        <begin position="361"/>
        <end position="389"/>
    </location>
</feature>
<evidence type="ECO:0000256" key="1">
    <source>
        <dbReference type="ARBA" id="ARBA00022741"/>
    </source>
</evidence>